<comment type="caution">
    <text evidence="1">The sequence shown here is derived from an EMBL/GenBank/DDBJ whole genome shotgun (WGS) entry which is preliminary data.</text>
</comment>
<dbReference type="Proteomes" id="UP000663829">
    <property type="component" value="Unassembled WGS sequence"/>
</dbReference>
<reference evidence="1" key="1">
    <citation type="submission" date="2021-02" db="EMBL/GenBank/DDBJ databases">
        <authorList>
            <person name="Nowell W R."/>
        </authorList>
    </citation>
    <scope>NUCLEOTIDE SEQUENCE</scope>
</reference>
<protein>
    <submittedName>
        <fullName evidence="1">Uncharacterized protein</fullName>
    </submittedName>
</protein>
<evidence type="ECO:0000313" key="2">
    <source>
        <dbReference type="EMBL" id="CAF4312884.1"/>
    </source>
</evidence>
<dbReference type="EMBL" id="CAJOBC010084174">
    <property type="protein sequence ID" value="CAF4312884.1"/>
    <property type="molecule type" value="Genomic_DNA"/>
</dbReference>
<dbReference type="InterPro" id="IPR036770">
    <property type="entry name" value="Ankyrin_rpt-contain_sf"/>
</dbReference>
<organism evidence="1 3">
    <name type="scientific">Didymodactylos carnosus</name>
    <dbReference type="NCBI Taxonomy" id="1234261"/>
    <lineage>
        <taxon>Eukaryota</taxon>
        <taxon>Metazoa</taxon>
        <taxon>Spiralia</taxon>
        <taxon>Gnathifera</taxon>
        <taxon>Rotifera</taxon>
        <taxon>Eurotatoria</taxon>
        <taxon>Bdelloidea</taxon>
        <taxon>Philodinida</taxon>
        <taxon>Philodinidae</taxon>
        <taxon>Didymodactylos</taxon>
    </lineage>
</organism>
<name>A0A815NQQ7_9BILA</name>
<gene>
    <name evidence="1" type="ORF">GPM918_LOCUS34164</name>
    <name evidence="2" type="ORF">SRO942_LOCUS34862</name>
</gene>
<dbReference type="Proteomes" id="UP000681722">
    <property type="component" value="Unassembled WGS sequence"/>
</dbReference>
<dbReference type="EMBL" id="CAJNOQ010018734">
    <property type="protein sequence ID" value="CAF1435399.1"/>
    <property type="molecule type" value="Genomic_DNA"/>
</dbReference>
<evidence type="ECO:0000313" key="1">
    <source>
        <dbReference type="EMBL" id="CAF1435399.1"/>
    </source>
</evidence>
<accession>A0A815NQQ7</accession>
<dbReference type="Gene3D" id="1.25.40.10">
    <property type="entry name" value="Tetratricopeptide repeat domain"/>
    <property type="match status" value="1"/>
</dbReference>
<dbReference type="SUPFAM" id="SSF81901">
    <property type="entry name" value="HCP-like"/>
    <property type="match status" value="1"/>
</dbReference>
<proteinExistence type="predicted"/>
<dbReference type="SUPFAM" id="SSF48403">
    <property type="entry name" value="Ankyrin repeat"/>
    <property type="match status" value="1"/>
</dbReference>
<sequence length="418" mass="49031">MITIGFTGPEDTLIKSVSFEINIDKSFVKYSYANVAGSAEDKILFSIDTVFQIKSVQYDSVNGHWQVKFELTEMMDKKIVGLIKYFLPDPHSNLNEHMHIVYLGFYLWRMGHENKAERYYKLVLSSLHFNSFNWVLKFNCYTYLGMLYCSKDHVKALKHYEMAAKIAFELPRKYTALKKYELARRFIRSAPFALRDMVEYSIIDVQIGRTYMRRNKNDMALEILDKTYKYQLKNLPDYHAETAVEAKIDLDQTGINIAPELSLPKSELQLKSKKDRIVDDEDTINYCTKTTENKVALYPIEFYCGCKNDMYEQIEKWLMQLRVSDINRLGSTTSIPLHAASYYVHEKIIKMVSAHSASRSILNKYKQTPCQEAKTFQIQQLFYRLFLTDRFLSSVDEWTDPVYDMVTTCLSTMRRGEY</sequence>
<dbReference type="AlphaFoldDB" id="A0A815NQQ7"/>
<keyword evidence="3" id="KW-1185">Reference proteome</keyword>
<dbReference type="InterPro" id="IPR011990">
    <property type="entry name" value="TPR-like_helical_dom_sf"/>
</dbReference>
<evidence type="ECO:0000313" key="3">
    <source>
        <dbReference type="Proteomes" id="UP000663829"/>
    </source>
</evidence>